<feature type="compositionally biased region" description="Basic and acidic residues" evidence="1">
    <location>
        <begin position="141"/>
        <end position="156"/>
    </location>
</feature>
<keyword evidence="3" id="KW-1185">Reference proteome</keyword>
<dbReference type="AlphaFoldDB" id="A0A9P4UKU4"/>
<comment type="caution">
    <text evidence="2">The sequence shown here is derived from an EMBL/GenBank/DDBJ whole genome shotgun (WGS) entry which is preliminary data.</text>
</comment>
<evidence type="ECO:0000313" key="3">
    <source>
        <dbReference type="Proteomes" id="UP000799441"/>
    </source>
</evidence>
<reference evidence="2" key="1">
    <citation type="journal article" date="2020" name="Stud. Mycol.">
        <title>101 Dothideomycetes genomes: a test case for predicting lifestyles and emergence of pathogens.</title>
        <authorList>
            <person name="Haridas S."/>
            <person name="Albert R."/>
            <person name="Binder M."/>
            <person name="Bloem J."/>
            <person name="Labutti K."/>
            <person name="Salamov A."/>
            <person name="Andreopoulos B."/>
            <person name="Baker S."/>
            <person name="Barry K."/>
            <person name="Bills G."/>
            <person name="Bluhm B."/>
            <person name="Cannon C."/>
            <person name="Castanera R."/>
            <person name="Culley D."/>
            <person name="Daum C."/>
            <person name="Ezra D."/>
            <person name="Gonzalez J."/>
            <person name="Henrissat B."/>
            <person name="Kuo A."/>
            <person name="Liang C."/>
            <person name="Lipzen A."/>
            <person name="Lutzoni F."/>
            <person name="Magnuson J."/>
            <person name="Mondo S."/>
            <person name="Nolan M."/>
            <person name="Ohm R."/>
            <person name="Pangilinan J."/>
            <person name="Park H.-J."/>
            <person name="Ramirez L."/>
            <person name="Alfaro M."/>
            <person name="Sun H."/>
            <person name="Tritt A."/>
            <person name="Yoshinaga Y."/>
            <person name="Zwiers L.-H."/>
            <person name="Turgeon B."/>
            <person name="Goodwin S."/>
            <person name="Spatafora J."/>
            <person name="Crous P."/>
            <person name="Grigoriev I."/>
        </authorList>
    </citation>
    <scope>NUCLEOTIDE SEQUENCE</scope>
    <source>
        <strain evidence="2">CBS 116435</strain>
    </source>
</reference>
<name>A0A9P4UKU4_9PEZI</name>
<feature type="region of interest" description="Disordered" evidence="1">
    <location>
        <begin position="119"/>
        <end position="162"/>
    </location>
</feature>
<dbReference type="Proteomes" id="UP000799441">
    <property type="component" value="Unassembled WGS sequence"/>
</dbReference>
<evidence type="ECO:0000313" key="2">
    <source>
        <dbReference type="EMBL" id="KAF2716280.1"/>
    </source>
</evidence>
<proteinExistence type="predicted"/>
<protein>
    <submittedName>
        <fullName evidence="2">Uncharacterized protein</fullName>
    </submittedName>
</protein>
<evidence type="ECO:0000256" key="1">
    <source>
        <dbReference type="SAM" id="MobiDB-lite"/>
    </source>
</evidence>
<accession>A0A9P4UKU4</accession>
<gene>
    <name evidence="2" type="ORF">K431DRAFT_21262</name>
</gene>
<sequence length="162" mass="17535">MLATIRSVWSSLASEVETVSGLLPRLLYNGGRAGMWWLRDGIEADFPGGPRGEVRITVGTLSCDERGGRRDHTPAGLRDCQSEAMIRRRQVWQNPDSAGQSVQGSRQLWLLGARPRQTAGGCNAGKDASESALAGRNSAGEGRRDAGQSMVERRWEAVPCAQ</sequence>
<dbReference type="EMBL" id="MU003883">
    <property type="protein sequence ID" value="KAF2716280.1"/>
    <property type="molecule type" value="Genomic_DNA"/>
</dbReference>
<organism evidence="2 3">
    <name type="scientific">Polychaeton citri CBS 116435</name>
    <dbReference type="NCBI Taxonomy" id="1314669"/>
    <lineage>
        <taxon>Eukaryota</taxon>
        <taxon>Fungi</taxon>
        <taxon>Dikarya</taxon>
        <taxon>Ascomycota</taxon>
        <taxon>Pezizomycotina</taxon>
        <taxon>Dothideomycetes</taxon>
        <taxon>Dothideomycetidae</taxon>
        <taxon>Capnodiales</taxon>
        <taxon>Capnodiaceae</taxon>
        <taxon>Polychaeton</taxon>
    </lineage>
</organism>